<dbReference type="Proteomes" id="UP000604046">
    <property type="component" value="Unassembled WGS sequence"/>
</dbReference>
<keyword evidence="4" id="KW-1185">Reference proteome</keyword>
<dbReference type="EMBL" id="CAJNDS010002528">
    <property type="protein sequence ID" value="CAE7513359.1"/>
    <property type="molecule type" value="Genomic_DNA"/>
</dbReference>
<feature type="compositionally biased region" description="Basic and acidic residues" evidence="1">
    <location>
        <begin position="535"/>
        <end position="551"/>
    </location>
</feature>
<name>A0A812T2M3_9DINO</name>
<feature type="transmembrane region" description="Helical" evidence="2">
    <location>
        <begin position="418"/>
        <end position="437"/>
    </location>
</feature>
<gene>
    <name evidence="3" type="ORF">SNAT2548_LOCUS28738</name>
</gene>
<evidence type="ECO:0000256" key="1">
    <source>
        <dbReference type="SAM" id="MobiDB-lite"/>
    </source>
</evidence>
<evidence type="ECO:0000256" key="2">
    <source>
        <dbReference type="SAM" id="Phobius"/>
    </source>
</evidence>
<feature type="transmembrane region" description="Helical" evidence="2">
    <location>
        <begin position="251"/>
        <end position="268"/>
    </location>
</feature>
<proteinExistence type="predicted"/>
<feature type="transmembrane region" description="Helical" evidence="2">
    <location>
        <begin position="280"/>
        <end position="302"/>
    </location>
</feature>
<feature type="compositionally biased region" description="Acidic residues" evidence="1">
    <location>
        <begin position="561"/>
        <end position="575"/>
    </location>
</feature>
<reference evidence="3" key="1">
    <citation type="submission" date="2021-02" db="EMBL/GenBank/DDBJ databases">
        <authorList>
            <person name="Dougan E. K."/>
            <person name="Rhodes N."/>
            <person name="Thang M."/>
            <person name="Chan C."/>
        </authorList>
    </citation>
    <scope>NUCLEOTIDE SEQUENCE</scope>
</reference>
<feature type="region of interest" description="Disordered" evidence="1">
    <location>
        <begin position="535"/>
        <end position="575"/>
    </location>
</feature>
<feature type="transmembrane region" description="Helical" evidence="2">
    <location>
        <begin position="198"/>
        <end position="220"/>
    </location>
</feature>
<keyword evidence="2" id="KW-1133">Transmembrane helix</keyword>
<protein>
    <submittedName>
        <fullName evidence="3">Uncharacterized protein</fullName>
    </submittedName>
</protein>
<organism evidence="3 4">
    <name type="scientific">Symbiodinium natans</name>
    <dbReference type="NCBI Taxonomy" id="878477"/>
    <lineage>
        <taxon>Eukaryota</taxon>
        <taxon>Sar</taxon>
        <taxon>Alveolata</taxon>
        <taxon>Dinophyceae</taxon>
        <taxon>Suessiales</taxon>
        <taxon>Symbiodiniaceae</taxon>
        <taxon>Symbiodinium</taxon>
    </lineage>
</organism>
<feature type="transmembrane region" description="Helical" evidence="2">
    <location>
        <begin position="493"/>
        <end position="520"/>
    </location>
</feature>
<accession>A0A812T2M3</accession>
<feature type="transmembrane region" description="Helical" evidence="2">
    <location>
        <begin position="226"/>
        <end position="244"/>
    </location>
</feature>
<sequence>MDSPRTLAAMKLHRSISPDRWCVTYEDLCYLRDQVKQAIQRGTITEHEGRAGELGPSIYVVNDQYIKPVTYAAGKMSWSLMRNGKGLECHIFISHAWIEGVFEFIVKVLFSWPQGAKSAWMCTLAIPQNLDIGDLIKVPRESPFALALNVASHVLVVPNHYKSIYTRLWCSYEAYLAHECGKVIVIARASQWPQTRRSLMIISLAIPPGVILGIVARMSIPGALNNFGPAVAIVAGACTLLWPWPASRGRLATNFVAVLALSCMTVAWENRVYYWQEDIPIVFLSIVQRLLFVFNVVFFYVTEVDRVRSIQKKNEAEQLSRGFQSSITHSEVSHKPDGDMIWEDIGNKVEDVDHAIEVLMVAGASTPSLRHASLLGVDITGAGHVEFGLPSVNLGPFVLLAIGDFLLAALYAEGQNVYLAIMTVSILSRFALAVVLFRTKDLDARCFLLKVVSKWGFLNLMLALVIFILMFLLPEVGLLPLTLWHGVNHTSYFWMLVLSLLGIRGVAALPCGRILLRIFLPWGCPRFRRPRPRSAKSEHVEESMVMKDLPLKPESVSAESADLENACDDDDVVEL</sequence>
<keyword evidence="2" id="KW-0472">Membrane</keyword>
<keyword evidence="2" id="KW-0812">Transmembrane</keyword>
<comment type="caution">
    <text evidence="3">The sequence shown here is derived from an EMBL/GenBank/DDBJ whole genome shotgun (WGS) entry which is preliminary data.</text>
</comment>
<evidence type="ECO:0000313" key="3">
    <source>
        <dbReference type="EMBL" id="CAE7513359.1"/>
    </source>
</evidence>
<feature type="transmembrane region" description="Helical" evidence="2">
    <location>
        <begin position="457"/>
        <end position="473"/>
    </location>
</feature>
<dbReference type="AlphaFoldDB" id="A0A812T2M3"/>
<feature type="transmembrane region" description="Helical" evidence="2">
    <location>
        <begin position="394"/>
        <end position="412"/>
    </location>
</feature>
<evidence type="ECO:0000313" key="4">
    <source>
        <dbReference type="Proteomes" id="UP000604046"/>
    </source>
</evidence>